<evidence type="ECO:0000256" key="1">
    <source>
        <dbReference type="ARBA" id="ARBA00022499"/>
    </source>
</evidence>
<feature type="domain" description="Ubiquitin-like" evidence="4">
    <location>
        <begin position="507"/>
        <end position="578"/>
    </location>
</feature>
<dbReference type="GO" id="GO:0019941">
    <property type="term" value="P:modification-dependent protein catabolic process"/>
    <property type="evidence" value="ECO:0000318"/>
    <property type="project" value="GO_Central"/>
</dbReference>
<dbReference type="GO" id="GO:0016567">
    <property type="term" value="P:protein ubiquitination"/>
    <property type="evidence" value="ECO:0000318"/>
    <property type="project" value="GO_Central"/>
</dbReference>
<dbReference type="Pfam" id="PF00240">
    <property type="entry name" value="ubiquitin"/>
    <property type="match status" value="4"/>
</dbReference>
<feature type="coiled-coil region" evidence="2">
    <location>
        <begin position="261"/>
        <end position="316"/>
    </location>
</feature>
<dbReference type="AlphaFoldDB" id="A0A287SBD1"/>
<evidence type="ECO:0000259" key="4">
    <source>
        <dbReference type="PROSITE" id="PS50053"/>
    </source>
</evidence>
<dbReference type="GO" id="GO:0031625">
    <property type="term" value="F:ubiquitin protein ligase binding"/>
    <property type="evidence" value="ECO:0000318"/>
    <property type="project" value="GO_Central"/>
</dbReference>
<feature type="compositionally biased region" description="Gly residues" evidence="3">
    <location>
        <begin position="1"/>
        <end position="10"/>
    </location>
</feature>
<dbReference type="GO" id="GO:0031386">
    <property type="term" value="F:protein tag activity"/>
    <property type="evidence" value="ECO:0000318"/>
    <property type="project" value="GO_Central"/>
</dbReference>
<evidence type="ECO:0000313" key="6">
    <source>
        <dbReference type="Proteomes" id="UP000011116"/>
    </source>
</evidence>
<dbReference type="RefSeq" id="XP_044984710.1">
    <property type="nucleotide sequence ID" value="XM_045128775.1"/>
</dbReference>
<proteinExistence type="predicted"/>
<dbReference type="KEGG" id="hvg:123452173"/>
<name>A0A287SBD1_HORVV</name>
<dbReference type="EnsemblPlants" id="HORVU.MOREX.r3.5HG0509740.1">
    <property type="protein sequence ID" value="HORVU.MOREX.r3.5HG0509740.1"/>
    <property type="gene ID" value="HORVU.MOREX.r3.5HG0509740"/>
</dbReference>
<reference evidence="5" key="2">
    <citation type="submission" date="2020-10" db="EMBL/GenBank/DDBJ databases">
        <authorList>
            <person name="Scholz U."/>
            <person name="Mascher M."/>
            <person name="Fiebig A."/>
        </authorList>
    </citation>
    <scope>NUCLEOTIDE SEQUENCE [LARGE SCALE GENOMIC DNA]</scope>
    <source>
        <strain evidence="5">cv. Morex</strain>
    </source>
</reference>
<dbReference type="OrthoDB" id="663942at2759"/>
<dbReference type="PANTHER" id="PTHR10666">
    <property type="entry name" value="UBIQUITIN"/>
    <property type="match status" value="1"/>
</dbReference>
<feature type="region of interest" description="Disordered" evidence="3">
    <location>
        <begin position="90"/>
        <end position="112"/>
    </location>
</feature>
<dbReference type="Gene3D" id="3.10.20.90">
    <property type="entry name" value="Phosphatidylinositol 3-kinase Catalytic Subunit, Chain A, domain 1"/>
    <property type="match status" value="4"/>
</dbReference>
<feature type="domain" description="Ubiquitin-like" evidence="4">
    <location>
        <begin position="435"/>
        <end position="504"/>
    </location>
</feature>
<feature type="domain" description="Ubiquitin-like" evidence="4">
    <location>
        <begin position="366"/>
        <end position="438"/>
    </location>
</feature>
<dbReference type="GeneID" id="123452173"/>
<dbReference type="PROSITE" id="PS50053">
    <property type="entry name" value="UBIQUITIN_2"/>
    <property type="match status" value="4"/>
</dbReference>
<accession>A0A287SBD1</accession>
<dbReference type="InterPro" id="IPR029071">
    <property type="entry name" value="Ubiquitin-like_domsf"/>
</dbReference>
<dbReference type="InterPro" id="IPR000626">
    <property type="entry name" value="Ubiquitin-like_dom"/>
</dbReference>
<dbReference type="InterPro" id="IPR019956">
    <property type="entry name" value="Ubiquitin_dom"/>
</dbReference>
<keyword evidence="6" id="KW-1185">Reference proteome</keyword>
<dbReference type="Gramene" id="HORVU.MOREX.r3.5HG0509740.1">
    <property type="protein sequence ID" value="HORVU.MOREX.r3.5HG0509740.1"/>
    <property type="gene ID" value="HORVU.MOREX.r3.5HG0509740"/>
</dbReference>
<keyword evidence="1" id="KW-1017">Isopeptide bond</keyword>
<dbReference type="STRING" id="112509.A0A287SBD1"/>
<evidence type="ECO:0000313" key="5">
    <source>
        <dbReference type="EnsemblPlants" id="HORVU.MOREX.r3.5HG0509740.1"/>
    </source>
</evidence>
<dbReference type="InterPro" id="IPR050158">
    <property type="entry name" value="Ubiquitin_ubiquitin-like"/>
</dbReference>
<sequence length="684" mass="77864">MSGARAGAGAGPSSPALRLRGEDGRAEWLRFYDRVEAQVEALATDRAHLGATRGEGEEAILPADRLAELQEGDLEDAKVCRGLLTLRNTESDSEEIQDRPELGEKTRDHEQSVKASRANLRELKGVFETLMSQKDKDVYSVKDVLFNQLRTMEKDKMLFENKKSEAAQAIEEAKKLQQNVQALHTTAQNKDDEIVRLQAEALVAQQKLHEMGSLLKEKDEVIEKLRAENIGLLAVKDFVWSQFQIKEQEYAMLLKNKEVAAAQATEATQKLVKENRKMEAEVVDYGNKLLIIEDKLKEMGCLAKEKDDEIQELKNHQPEITSLKRKCASSLSNETSKKRMMDIIGMHITCIGRCKSGRLCFGHRMMQIFVKVTNSRTCTLKVKSSNMIEDVEAIMRDHHLDVQGLIFAGKKLVYGRTLADYNIKNLSTLQLVLHLRISVKMLNGKIIDLAVKSSDTIKYVKEMIQSQEDIRWGEQGLIFADKRLKDGCTLADYDIETSCTFELVPLLRLRVKKLNKEIIDLAVLSSNKIEDVKEMIYHQEGASSCMQSLFFASKHLEDDRTLADYNIHKDCTFHLVLSFSWDRVRVICIKMSTGKTWFGVVRIGTTIKAVKAFIHKDEGIPPSQQRLFFAGKPMHNDRNLESYISGDWKVIVIHLLHLRVLQPRWIMDRARRLLNKPEPVQGCL</sequence>
<feature type="compositionally biased region" description="Basic and acidic residues" evidence="3">
    <location>
        <begin position="96"/>
        <end position="112"/>
    </location>
</feature>
<protein>
    <recommendedName>
        <fullName evidence="4">Ubiquitin-like domain-containing protein</fullName>
    </recommendedName>
</protein>
<dbReference type="SMART" id="SM00213">
    <property type="entry name" value="UBQ"/>
    <property type="match status" value="4"/>
</dbReference>
<reference evidence="6" key="1">
    <citation type="journal article" date="2012" name="Nature">
        <title>A physical, genetic and functional sequence assembly of the barley genome.</title>
        <authorList>
            <consortium name="The International Barley Genome Sequencing Consortium"/>
            <person name="Mayer K.F."/>
            <person name="Waugh R."/>
            <person name="Brown J.W."/>
            <person name="Schulman A."/>
            <person name="Langridge P."/>
            <person name="Platzer M."/>
            <person name="Fincher G.B."/>
            <person name="Muehlbauer G.J."/>
            <person name="Sato K."/>
            <person name="Close T.J."/>
            <person name="Wise R.P."/>
            <person name="Stein N."/>
        </authorList>
    </citation>
    <scope>NUCLEOTIDE SEQUENCE [LARGE SCALE GENOMIC DNA]</scope>
    <source>
        <strain evidence="6">cv. Morex</strain>
    </source>
</reference>
<dbReference type="GO" id="GO:0005634">
    <property type="term" value="C:nucleus"/>
    <property type="evidence" value="ECO:0000318"/>
    <property type="project" value="GO_Central"/>
</dbReference>
<dbReference type="PRINTS" id="PR00348">
    <property type="entry name" value="UBIQUITIN"/>
</dbReference>
<evidence type="ECO:0000256" key="3">
    <source>
        <dbReference type="SAM" id="MobiDB-lite"/>
    </source>
</evidence>
<dbReference type="ExpressionAtlas" id="A0A287SBD1">
    <property type="expression patterns" value="baseline and differential"/>
</dbReference>
<feature type="region of interest" description="Disordered" evidence="3">
    <location>
        <begin position="1"/>
        <end position="20"/>
    </location>
</feature>
<dbReference type="SMR" id="A0A287SBD1"/>
<feature type="coiled-coil region" evidence="2">
    <location>
        <begin position="159"/>
        <end position="207"/>
    </location>
</feature>
<dbReference type="Proteomes" id="UP000011116">
    <property type="component" value="Chromosome 5H"/>
</dbReference>
<dbReference type="SUPFAM" id="SSF54236">
    <property type="entry name" value="Ubiquitin-like"/>
    <property type="match status" value="4"/>
</dbReference>
<organism evidence="5 6">
    <name type="scientific">Hordeum vulgare subsp. vulgare</name>
    <name type="common">Domesticated barley</name>
    <dbReference type="NCBI Taxonomy" id="112509"/>
    <lineage>
        <taxon>Eukaryota</taxon>
        <taxon>Viridiplantae</taxon>
        <taxon>Streptophyta</taxon>
        <taxon>Embryophyta</taxon>
        <taxon>Tracheophyta</taxon>
        <taxon>Spermatophyta</taxon>
        <taxon>Magnoliopsida</taxon>
        <taxon>Liliopsida</taxon>
        <taxon>Poales</taxon>
        <taxon>Poaceae</taxon>
        <taxon>BOP clade</taxon>
        <taxon>Pooideae</taxon>
        <taxon>Triticodae</taxon>
        <taxon>Triticeae</taxon>
        <taxon>Hordeinae</taxon>
        <taxon>Hordeum</taxon>
    </lineage>
</organism>
<keyword evidence="2" id="KW-0175">Coiled coil</keyword>
<dbReference type="GO" id="GO:0005737">
    <property type="term" value="C:cytoplasm"/>
    <property type="evidence" value="ECO:0000318"/>
    <property type="project" value="GO_Central"/>
</dbReference>
<dbReference type="Gramene" id="HORVU.MOREX.r2.5HG0423380.1">
    <property type="protein sequence ID" value="HORVU.MOREX.r2.5HG0423380.1"/>
    <property type="gene ID" value="HORVU.MOREX.r2.5HG0423380"/>
</dbReference>
<feature type="domain" description="Ubiquitin-like" evidence="4">
    <location>
        <begin position="587"/>
        <end position="643"/>
    </location>
</feature>
<reference evidence="5" key="3">
    <citation type="submission" date="2022-01" db="UniProtKB">
        <authorList>
            <consortium name="EnsemblPlants"/>
        </authorList>
    </citation>
    <scope>IDENTIFICATION</scope>
    <source>
        <strain evidence="5">subsp. vulgare</strain>
    </source>
</reference>
<evidence type="ECO:0000256" key="2">
    <source>
        <dbReference type="SAM" id="Coils"/>
    </source>
</evidence>
<gene>
    <name evidence="5" type="primary">LOC123452173</name>
</gene>
<dbReference type="InParanoid" id="A0A287SBD1"/>
<dbReference type="GO" id="GO:0003729">
    <property type="term" value="F:mRNA binding"/>
    <property type="evidence" value="ECO:0007669"/>
    <property type="project" value="UniProtKB-ARBA"/>
</dbReference>